<name>L0A4E8_DEIPD</name>
<gene>
    <name evidence="14" type="ordered locus">Deipe_2587</name>
</gene>
<dbReference type="PRINTS" id="PR00701">
    <property type="entry name" value="60KDINNERMP"/>
</dbReference>
<feature type="region of interest" description="Disordered" evidence="10">
    <location>
        <begin position="509"/>
        <end position="530"/>
    </location>
</feature>
<dbReference type="InterPro" id="IPR028055">
    <property type="entry name" value="YidC/Oxa/ALB_C"/>
</dbReference>
<evidence type="ECO:0000256" key="8">
    <source>
        <dbReference type="ARBA" id="ARBA00023186"/>
    </source>
</evidence>
<dbReference type="AlphaFoldDB" id="L0A4E8"/>
<dbReference type="InterPro" id="IPR001708">
    <property type="entry name" value="YidC/ALB3/OXA1/COX18"/>
</dbReference>
<evidence type="ECO:0000256" key="5">
    <source>
        <dbReference type="ARBA" id="ARBA00022927"/>
    </source>
</evidence>
<keyword evidence="3" id="KW-1003">Cell membrane</keyword>
<evidence type="ECO:0000313" key="14">
    <source>
        <dbReference type="EMBL" id="AFZ68052.1"/>
    </source>
</evidence>
<dbReference type="Pfam" id="PF02096">
    <property type="entry name" value="60KD_IMP"/>
    <property type="match status" value="1"/>
</dbReference>
<dbReference type="PATRIC" id="fig|937777.3.peg.2595"/>
<proteinExistence type="inferred from homology"/>
<feature type="transmembrane region" description="Helical" evidence="11">
    <location>
        <begin position="451"/>
        <end position="473"/>
    </location>
</feature>
<keyword evidence="12" id="KW-0732">Signal</keyword>
<evidence type="ECO:0000256" key="3">
    <source>
        <dbReference type="ARBA" id="ARBA00022475"/>
    </source>
</evidence>
<dbReference type="KEGG" id="dpd:Deipe_2587"/>
<evidence type="ECO:0000256" key="7">
    <source>
        <dbReference type="ARBA" id="ARBA00023136"/>
    </source>
</evidence>
<dbReference type="Proteomes" id="UP000010467">
    <property type="component" value="Chromosome"/>
</dbReference>
<dbReference type="STRING" id="937777.Deipe_2587"/>
<reference evidence="15" key="1">
    <citation type="submission" date="2012-03" db="EMBL/GenBank/DDBJ databases">
        <title>Complete sequence of chromosome of Deinococcus peraridilitoris DSM 19664.</title>
        <authorList>
            <person name="Lucas S."/>
            <person name="Copeland A."/>
            <person name="Lapidus A."/>
            <person name="Glavina del Rio T."/>
            <person name="Dalin E."/>
            <person name="Tice H."/>
            <person name="Bruce D."/>
            <person name="Goodwin L."/>
            <person name="Pitluck S."/>
            <person name="Peters L."/>
            <person name="Mikhailova N."/>
            <person name="Lu M."/>
            <person name="Kyrpides N."/>
            <person name="Mavromatis K."/>
            <person name="Ivanova N."/>
            <person name="Brettin T."/>
            <person name="Detter J.C."/>
            <person name="Han C."/>
            <person name="Larimer F."/>
            <person name="Land M."/>
            <person name="Hauser L."/>
            <person name="Markowitz V."/>
            <person name="Cheng J.-F."/>
            <person name="Hugenholtz P."/>
            <person name="Woyke T."/>
            <person name="Wu D."/>
            <person name="Pukall R."/>
            <person name="Steenblock K."/>
            <person name="Brambilla E."/>
            <person name="Klenk H.-P."/>
            <person name="Eisen J.A."/>
        </authorList>
    </citation>
    <scope>NUCLEOTIDE SEQUENCE [LARGE SCALE GENOMIC DNA]</scope>
    <source>
        <strain evidence="15">DSM 19664 / LMG 22246 / CIP 109416 / KR-200</strain>
    </source>
</reference>
<keyword evidence="8" id="KW-0143">Chaperone</keyword>
<dbReference type="CDD" id="cd20070">
    <property type="entry name" value="5TM_YidC_Alb3"/>
    <property type="match status" value="1"/>
</dbReference>
<evidence type="ECO:0000256" key="9">
    <source>
        <dbReference type="RuleBase" id="RU003945"/>
    </source>
</evidence>
<evidence type="ECO:0000256" key="12">
    <source>
        <dbReference type="SAM" id="SignalP"/>
    </source>
</evidence>
<comment type="subcellular location">
    <subcellularLocation>
        <location evidence="1">Cell membrane</location>
        <topology evidence="1">Multi-pass membrane protein</topology>
    </subcellularLocation>
    <subcellularLocation>
        <location evidence="9">Membrane</location>
        <topology evidence="9">Multi-pass membrane protein</topology>
    </subcellularLocation>
</comment>
<dbReference type="OrthoDB" id="9780552at2"/>
<evidence type="ECO:0000256" key="4">
    <source>
        <dbReference type="ARBA" id="ARBA00022692"/>
    </source>
</evidence>
<evidence type="ECO:0000256" key="10">
    <source>
        <dbReference type="SAM" id="MobiDB-lite"/>
    </source>
</evidence>
<dbReference type="RefSeq" id="WP_015236354.1">
    <property type="nucleotide sequence ID" value="NC_019793.1"/>
</dbReference>
<feature type="domain" description="Membrane insertase YidC/Oxa/ALB C-terminal" evidence="13">
    <location>
        <begin position="314"/>
        <end position="487"/>
    </location>
</feature>
<accession>L0A4E8</accession>
<dbReference type="PANTHER" id="PTHR12428">
    <property type="entry name" value="OXA1"/>
    <property type="match status" value="1"/>
</dbReference>
<protein>
    <submittedName>
        <fullName evidence="14">Membrane protein insertase, YidC/Oxa1 family, C-terminal domain protein</fullName>
    </submittedName>
</protein>
<keyword evidence="2" id="KW-0813">Transport</keyword>
<keyword evidence="6 11" id="KW-1133">Transmembrane helix</keyword>
<feature type="transmembrane region" description="Helical" evidence="11">
    <location>
        <begin position="306"/>
        <end position="329"/>
    </location>
</feature>
<dbReference type="GO" id="GO:0032977">
    <property type="term" value="F:membrane insertase activity"/>
    <property type="evidence" value="ECO:0007669"/>
    <property type="project" value="InterPro"/>
</dbReference>
<evidence type="ECO:0000313" key="15">
    <source>
        <dbReference type="Proteomes" id="UP000010467"/>
    </source>
</evidence>
<keyword evidence="5" id="KW-0653">Protein transport</keyword>
<evidence type="ECO:0000256" key="11">
    <source>
        <dbReference type="SAM" id="Phobius"/>
    </source>
</evidence>
<dbReference type="HOGENOM" id="CLU_552889_0_0_0"/>
<dbReference type="GO" id="GO:0051205">
    <property type="term" value="P:protein insertion into membrane"/>
    <property type="evidence" value="ECO:0007669"/>
    <property type="project" value="TreeGrafter"/>
</dbReference>
<dbReference type="InterPro" id="IPR047196">
    <property type="entry name" value="YidC_ALB_C"/>
</dbReference>
<keyword evidence="4 9" id="KW-0812">Transmembrane</keyword>
<comment type="similarity">
    <text evidence="9">Belongs to the OXA1/ALB3/YidC family.</text>
</comment>
<dbReference type="eggNOG" id="COG0706">
    <property type="taxonomic scope" value="Bacteria"/>
</dbReference>
<evidence type="ECO:0000256" key="2">
    <source>
        <dbReference type="ARBA" id="ARBA00022448"/>
    </source>
</evidence>
<feature type="transmembrane region" description="Helical" evidence="11">
    <location>
        <begin position="380"/>
        <end position="399"/>
    </location>
</feature>
<feature type="chain" id="PRO_5003939606" evidence="12">
    <location>
        <begin position="39"/>
        <end position="530"/>
    </location>
</feature>
<dbReference type="GO" id="GO:0015031">
    <property type="term" value="P:protein transport"/>
    <property type="evidence" value="ECO:0007669"/>
    <property type="project" value="UniProtKB-KW"/>
</dbReference>
<keyword evidence="15" id="KW-1185">Reference proteome</keyword>
<evidence type="ECO:0000259" key="13">
    <source>
        <dbReference type="Pfam" id="PF02096"/>
    </source>
</evidence>
<organism evidence="14 15">
    <name type="scientific">Deinococcus peraridilitoris (strain DSM 19664 / LMG 22246 / CIP 109416 / KR-200)</name>
    <dbReference type="NCBI Taxonomy" id="937777"/>
    <lineage>
        <taxon>Bacteria</taxon>
        <taxon>Thermotogati</taxon>
        <taxon>Deinococcota</taxon>
        <taxon>Deinococci</taxon>
        <taxon>Deinococcales</taxon>
        <taxon>Deinococcaceae</taxon>
        <taxon>Deinococcus</taxon>
    </lineage>
</organism>
<dbReference type="EMBL" id="CP003382">
    <property type="protein sequence ID" value="AFZ68052.1"/>
    <property type="molecule type" value="Genomic_DNA"/>
</dbReference>
<sequence length="530" mass="58800">MQNQNDSTSSRPSTSPARSRAAFLLPLLALLGLGSASAAVTARWIEADFNGDGRKDLIATSNLADVVFNPEGEVIGWYPKVAPGSNLITEQNGAYGFNKLKNTISLVRERKAFEVVLPGNTAERQARPFTTQTDLPNNRLTAKFQYTQGSATVSKTIALNPRQFTMIANIDVDGAENYTVNFAGLSRNNNPDVKAVAQGSTDIQTSGTVNNIQYAALQEEPGTFNSQAVTALIVRPIEGTQASVNLQGGQNANLALQFSGPAQLAVYGGKNELIRLSQTGFLNLPGIFDPNLFGKLSLGVASLMEWLYGFLKSWFLVIVAITILIRLLIWPLMQSQARYTARLQFIQPEIKKLNEQYKDDPQKRAEATMLLYREHNVNPIGCLPMFIQFPFLIVLWNTIRNFEFDSGLLWLPDLSIPDPFYILAVLYVLANLLSLYVMTRKTPEMFKQQSFIYLIFAYFAITFPAGVTLYWILSTLFTVLQQVLINRQMEAAMAARNVQRVEVPVSPNLSKSVKPAKTAPALPKSKRQKE</sequence>
<evidence type="ECO:0000256" key="6">
    <source>
        <dbReference type="ARBA" id="ARBA00022989"/>
    </source>
</evidence>
<evidence type="ECO:0000256" key="1">
    <source>
        <dbReference type="ARBA" id="ARBA00004651"/>
    </source>
</evidence>
<dbReference type="GO" id="GO:0005886">
    <property type="term" value="C:plasma membrane"/>
    <property type="evidence" value="ECO:0007669"/>
    <property type="project" value="UniProtKB-SubCell"/>
</dbReference>
<dbReference type="PANTHER" id="PTHR12428:SF65">
    <property type="entry name" value="CYTOCHROME C OXIDASE ASSEMBLY PROTEIN COX18, MITOCHONDRIAL"/>
    <property type="match status" value="1"/>
</dbReference>
<feature type="transmembrane region" description="Helical" evidence="11">
    <location>
        <begin position="419"/>
        <end position="439"/>
    </location>
</feature>
<feature type="signal peptide" evidence="12">
    <location>
        <begin position="1"/>
        <end position="38"/>
    </location>
</feature>
<dbReference type="NCBIfam" id="TIGR03592">
    <property type="entry name" value="yidC_oxa1_cterm"/>
    <property type="match status" value="1"/>
</dbReference>
<keyword evidence="7 11" id="KW-0472">Membrane</keyword>